<evidence type="ECO:0000256" key="1">
    <source>
        <dbReference type="SAM" id="Phobius"/>
    </source>
</evidence>
<gene>
    <name evidence="2" type="ORF">ACFO3O_18010</name>
</gene>
<keyword evidence="1" id="KW-0472">Membrane</keyword>
<dbReference type="EMBL" id="JBHSFV010000012">
    <property type="protein sequence ID" value="MFC4635811.1"/>
    <property type="molecule type" value="Genomic_DNA"/>
</dbReference>
<accession>A0ABV9I243</accession>
<comment type="caution">
    <text evidence="2">The sequence shown here is derived from an EMBL/GenBank/DDBJ whole genome shotgun (WGS) entry which is preliminary data.</text>
</comment>
<dbReference type="RefSeq" id="WP_379981394.1">
    <property type="nucleotide sequence ID" value="NZ_JBHSFV010000012.1"/>
</dbReference>
<protein>
    <recommendedName>
        <fullName evidence="4">Zinc-ribbon domain-containing protein</fullName>
    </recommendedName>
</protein>
<sequence>MIIYGTKPVHLKTVENRTVKCNNCEKQGNIAFSYFSSHFHVFWIPVFPYSRKGFSSCTNCGDELKPKHMPESMRRAYKETKRDTKLPFWQFSGVIIVVLLVAYFTYESKVESATYNEYITSPRSGDVYRYKLGYDEYTTLKIAEITEDSIYLIPNEYVTNLKSGVTEIDVDTNYGDFMYGYSRDEIERMFKDEEIYQVDRE</sequence>
<keyword evidence="1" id="KW-1133">Transmembrane helix</keyword>
<keyword evidence="1" id="KW-0812">Transmembrane</keyword>
<reference evidence="3" key="1">
    <citation type="journal article" date="2019" name="Int. J. Syst. Evol. Microbiol.">
        <title>The Global Catalogue of Microorganisms (GCM) 10K type strain sequencing project: providing services to taxonomists for standard genome sequencing and annotation.</title>
        <authorList>
            <consortium name="The Broad Institute Genomics Platform"/>
            <consortium name="The Broad Institute Genome Sequencing Center for Infectious Disease"/>
            <person name="Wu L."/>
            <person name="Ma J."/>
        </authorList>
    </citation>
    <scope>NUCLEOTIDE SEQUENCE [LARGE SCALE GENOMIC DNA]</scope>
    <source>
        <strain evidence="3">YJ-61-S</strain>
    </source>
</reference>
<organism evidence="2 3">
    <name type="scientific">Dokdonia ponticola</name>
    <dbReference type="NCBI Taxonomy" id="2041041"/>
    <lineage>
        <taxon>Bacteria</taxon>
        <taxon>Pseudomonadati</taxon>
        <taxon>Bacteroidota</taxon>
        <taxon>Flavobacteriia</taxon>
        <taxon>Flavobacteriales</taxon>
        <taxon>Flavobacteriaceae</taxon>
        <taxon>Dokdonia</taxon>
    </lineage>
</organism>
<evidence type="ECO:0008006" key="4">
    <source>
        <dbReference type="Google" id="ProtNLM"/>
    </source>
</evidence>
<feature type="transmembrane region" description="Helical" evidence="1">
    <location>
        <begin position="88"/>
        <end position="106"/>
    </location>
</feature>
<evidence type="ECO:0000313" key="2">
    <source>
        <dbReference type="EMBL" id="MFC4635811.1"/>
    </source>
</evidence>
<proteinExistence type="predicted"/>
<evidence type="ECO:0000313" key="3">
    <source>
        <dbReference type="Proteomes" id="UP001596043"/>
    </source>
</evidence>
<name>A0ABV9I243_9FLAO</name>
<keyword evidence="3" id="KW-1185">Reference proteome</keyword>
<dbReference type="Proteomes" id="UP001596043">
    <property type="component" value="Unassembled WGS sequence"/>
</dbReference>